<dbReference type="Proteomes" id="UP000494256">
    <property type="component" value="Unassembled WGS sequence"/>
</dbReference>
<dbReference type="PROSITE" id="PS00623">
    <property type="entry name" value="GMC_OXRED_1"/>
    <property type="match status" value="1"/>
</dbReference>
<dbReference type="InterPro" id="IPR000172">
    <property type="entry name" value="GMC_OxRdtase_N"/>
</dbReference>
<dbReference type="GO" id="GO:0016614">
    <property type="term" value="F:oxidoreductase activity, acting on CH-OH group of donors"/>
    <property type="evidence" value="ECO:0007669"/>
    <property type="project" value="InterPro"/>
</dbReference>
<evidence type="ECO:0000259" key="3">
    <source>
        <dbReference type="PROSITE" id="PS00623"/>
    </source>
</evidence>
<dbReference type="PANTHER" id="PTHR11552">
    <property type="entry name" value="GLUCOSE-METHANOL-CHOLINE GMC OXIDOREDUCTASE"/>
    <property type="match status" value="1"/>
</dbReference>
<dbReference type="GO" id="GO:0050660">
    <property type="term" value="F:flavin adenine dinucleotide binding"/>
    <property type="evidence" value="ECO:0007669"/>
    <property type="project" value="InterPro"/>
</dbReference>
<keyword evidence="2" id="KW-0274">FAD</keyword>
<dbReference type="InterPro" id="IPR012132">
    <property type="entry name" value="GMC_OxRdtase"/>
</dbReference>
<gene>
    <name evidence="4" type="ORF">APLA_LOCUS17229</name>
</gene>
<keyword evidence="2" id="KW-0285">Flavoprotein</keyword>
<dbReference type="OrthoDB" id="5818554at2759"/>
<protein>
    <recommendedName>
        <fullName evidence="3">Glucose-methanol-choline oxidoreductase N-terminal domain-containing protein</fullName>
    </recommendedName>
</protein>
<accession>A0A8S1BM38</accession>
<dbReference type="InterPro" id="IPR036188">
    <property type="entry name" value="FAD/NAD-bd_sf"/>
</dbReference>
<evidence type="ECO:0000256" key="2">
    <source>
        <dbReference type="RuleBase" id="RU003968"/>
    </source>
</evidence>
<comment type="caution">
    <text evidence="4">The sequence shown here is derived from an EMBL/GenBank/DDBJ whole genome shotgun (WGS) entry which is preliminary data.</text>
</comment>
<proteinExistence type="inferred from homology"/>
<dbReference type="PANTHER" id="PTHR11552:SF217">
    <property type="entry name" value="GLUCOSE DEHYDROGENASE [FAD, QUINONE]"/>
    <property type="match status" value="1"/>
</dbReference>
<evidence type="ECO:0000313" key="5">
    <source>
        <dbReference type="Proteomes" id="UP000494256"/>
    </source>
</evidence>
<dbReference type="Pfam" id="PF00732">
    <property type="entry name" value="GMC_oxred_N"/>
    <property type="match status" value="1"/>
</dbReference>
<name>A0A8S1BM38_ARCPL</name>
<dbReference type="SUPFAM" id="SSF51905">
    <property type="entry name" value="FAD/NAD(P)-binding domain"/>
    <property type="match status" value="1"/>
</dbReference>
<dbReference type="EMBL" id="CADEBD010000891">
    <property type="protein sequence ID" value="CAB3260876.1"/>
    <property type="molecule type" value="Genomic_DNA"/>
</dbReference>
<organism evidence="4 5">
    <name type="scientific">Arctia plantaginis</name>
    <name type="common">Wood tiger moth</name>
    <name type="synonym">Phalaena plantaginis</name>
    <dbReference type="NCBI Taxonomy" id="874455"/>
    <lineage>
        <taxon>Eukaryota</taxon>
        <taxon>Metazoa</taxon>
        <taxon>Ecdysozoa</taxon>
        <taxon>Arthropoda</taxon>
        <taxon>Hexapoda</taxon>
        <taxon>Insecta</taxon>
        <taxon>Pterygota</taxon>
        <taxon>Neoptera</taxon>
        <taxon>Endopterygota</taxon>
        <taxon>Lepidoptera</taxon>
        <taxon>Glossata</taxon>
        <taxon>Ditrysia</taxon>
        <taxon>Noctuoidea</taxon>
        <taxon>Erebidae</taxon>
        <taxon>Arctiinae</taxon>
        <taxon>Arctia</taxon>
    </lineage>
</organism>
<evidence type="ECO:0000313" key="4">
    <source>
        <dbReference type="EMBL" id="CAB3260876.1"/>
    </source>
</evidence>
<evidence type="ECO:0000256" key="1">
    <source>
        <dbReference type="ARBA" id="ARBA00010790"/>
    </source>
</evidence>
<dbReference type="Gene3D" id="3.30.560.10">
    <property type="entry name" value="Glucose Oxidase, domain 3"/>
    <property type="match status" value="1"/>
</dbReference>
<feature type="domain" description="Glucose-methanol-choline oxidoreductase N-terminal" evidence="3">
    <location>
        <begin position="77"/>
        <end position="100"/>
    </location>
</feature>
<dbReference type="AlphaFoldDB" id="A0A8S1BM38"/>
<sequence length="154" mass="17110">MFVLDPNYDFIVVGGGSAGATVANRLSEVPEWKVLLVEAGGNPTLNTESSRLGLQDSTCMKPLAEATKQRVVHGPRGKALGGSSSINFMFYVRGNRHDSDEWAADGNYGWSYDEVLPYFIKSEKFTGIYNDQNKKYHNWEGNLNVAVDKQSHDF</sequence>
<comment type="similarity">
    <text evidence="1 2">Belongs to the GMC oxidoreductase family.</text>
</comment>
<reference evidence="4 5" key="1">
    <citation type="submission" date="2020-04" db="EMBL/GenBank/DDBJ databases">
        <authorList>
            <person name="Wallbank WR R."/>
            <person name="Pardo Diaz C."/>
            <person name="Kozak K."/>
            <person name="Martin S."/>
            <person name="Jiggins C."/>
            <person name="Moest M."/>
            <person name="Warren A I."/>
            <person name="Byers J.R.P. K."/>
            <person name="Montejo-Kovacevich G."/>
            <person name="Yen C E."/>
        </authorList>
    </citation>
    <scope>NUCLEOTIDE SEQUENCE [LARGE SCALE GENOMIC DNA]</scope>
</reference>
<dbReference type="Gene3D" id="3.50.50.60">
    <property type="entry name" value="FAD/NAD(P)-binding domain"/>
    <property type="match status" value="1"/>
</dbReference>